<evidence type="ECO:0000313" key="2">
    <source>
        <dbReference type="Proteomes" id="UP000050794"/>
    </source>
</evidence>
<reference evidence="1 2" key="2">
    <citation type="submission" date="2018-11" db="EMBL/GenBank/DDBJ databases">
        <authorList>
            <consortium name="Pathogen Informatics"/>
        </authorList>
    </citation>
    <scope>NUCLEOTIDE SEQUENCE [LARGE SCALE GENOMIC DNA]</scope>
</reference>
<reference evidence="3" key="1">
    <citation type="submission" date="2016-06" db="UniProtKB">
        <authorList>
            <consortium name="WormBaseParasite"/>
        </authorList>
    </citation>
    <scope>IDENTIFICATION</scope>
</reference>
<proteinExistence type="predicted"/>
<dbReference type="WBParaSite" id="TCNE_0000718201-mRNA-1">
    <property type="protein sequence ID" value="TCNE_0000718201-mRNA-1"/>
    <property type="gene ID" value="TCNE_0000718201"/>
</dbReference>
<accession>A0A183UFB2</accession>
<organism evidence="2 3">
    <name type="scientific">Toxocara canis</name>
    <name type="common">Canine roundworm</name>
    <dbReference type="NCBI Taxonomy" id="6265"/>
    <lineage>
        <taxon>Eukaryota</taxon>
        <taxon>Metazoa</taxon>
        <taxon>Ecdysozoa</taxon>
        <taxon>Nematoda</taxon>
        <taxon>Chromadorea</taxon>
        <taxon>Rhabditida</taxon>
        <taxon>Spirurina</taxon>
        <taxon>Ascaridomorpha</taxon>
        <taxon>Ascaridoidea</taxon>
        <taxon>Toxocaridae</taxon>
        <taxon>Toxocara</taxon>
    </lineage>
</organism>
<name>A0A183UFB2_TOXCA</name>
<gene>
    <name evidence="1" type="ORF">TCNE_LOCUS7182</name>
</gene>
<dbReference type="EMBL" id="UYWY01019631">
    <property type="protein sequence ID" value="VDM38503.1"/>
    <property type="molecule type" value="Genomic_DNA"/>
</dbReference>
<evidence type="ECO:0000313" key="3">
    <source>
        <dbReference type="WBParaSite" id="TCNE_0000718201-mRNA-1"/>
    </source>
</evidence>
<keyword evidence="2" id="KW-1185">Reference proteome</keyword>
<dbReference type="Proteomes" id="UP000050794">
    <property type="component" value="Unassembled WGS sequence"/>
</dbReference>
<protein>
    <submittedName>
        <fullName evidence="3">C2 NT-type domain-containing protein</fullName>
    </submittedName>
</protein>
<evidence type="ECO:0000313" key="1">
    <source>
        <dbReference type="EMBL" id="VDM38503.1"/>
    </source>
</evidence>
<dbReference type="AlphaFoldDB" id="A0A183UFB2"/>
<sequence length="401" mass="45757">MQANSALIFFNRKIIKNFSVKLEYQSAVVAALPVFADFVARAGDHSTTESTSIICERLTLKWQQKIPHPVVFTFESQDVPNIRSSGNIRRIFTYVDGEQLPDSLKVKNETPMAMSKRNSISERISSSRHRRIAPTSYGIRNAVIDLPLKENIIKSRSIHRLVQTMFIMAYLGPLDKDRESCDSIDEHVICKITAINETVIVFQPDISPDGVRLESRYGIYNAMVAIDEAKFDQISLMEQEDDWIQSREGANLFDVAEEGVMKFDYLIQIERAINFTHDGLYVEYKVELPNGLFASDVKAMSGKTQLSYTKADGQGNKVSWIGLTTEGCGEVELQVDCIVQSRKFISQEDLQQMKYGTMMKRIGLHSNIHWRILKALLDFEEAKKHLLQVRSQPVPRLYFNM</sequence>